<comment type="catalytic activity">
    <reaction evidence="7 9">
        <text>L-ribulose + ATP = L-ribulose 5-phosphate + ADP + H(+)</text>
        <dbReference type="Rhea" id="RHEA:22072"/>
        <dbReference type="ChEBI" id="CHEBI:15378"/>
        <dbReference type="ChEBI" id="CHEBI:16880"/>
        <dbReference type="ChEBI" id="CHEBI:30616"/>
        <dbReference type="ChEBI" id="CHEBI:58226"/>
        <dbReference type="ChEBI" id="CHEBI:456216"/>
        <dbReference type="EC" id="2.7.1.16"/>
    </reaction>
</comment>
<comment type="caution">
    <text evidence="12">The sequence shown here is derived from an EMBL/GenBank/DDBJ whole genome shotgun (WGS) entry which is preliminary data.</text>
</comment>
<comment type="similarity">
    <text evidence="7 9">Belongs to the ribulokinase family.</text>
</comment>
<evidence type="ECO:0000256" key="6">
    <source>
        <dbReference type="ARBA" id="ARBA00023277"/>
    </source>
</evidence>
<reference evidence="12 13" key="1">
    <citation type="submission" date="2020-02" db="EMBL/GenBank/DDBJ databases">
        <title>Draft genome sequence of two Spirosoma agri KCTC 52727 and Spirosoma terrae KCTC 52035.</title>
        <authorList>
            <person name="Rojas J."/>
            <person name="Ambika Manirajan B."/>
            <person name="Ratering S."/>
            <person name="Suarez C."/>
            <person name="Schnell S."/>
        </authorList>
    </citation>
    <scope>NUCLEOTIDE SEQUENCE [LARGE SCALE GENOMIC DNA]</scope>
    <source>
        <strain evidence="12 13">KCTC 52727</strain>
    </source>
</reference>
<protein>
    <recommendedName>
        <fullName evidence="7 8">Ribulokinase</fullName>
        <ecNumber evidence="7 8">2.7.1.16</ecNumber>
    </recommendedName>
</protein>
<dbReference type="NCBIfam" id="NF003154">
    <property type="entry name" value="PRK04123.1"/>
    <property type="match status" value="1"/>
</dbReference>
<evidence type="ECO:0000259" key="11">
    <source>
        <dbReference type="Pfam" id="PF02782"/>
    </source>
</evidence>
<evidence type="ECO:0000256" key="9">
    <source>
        <dbReference type="RuleBase" id="RU003455"/>
    </source>
</evidence>
<evidence type="ECO:0000256" key="3">
    <source>
        <dbReference type="ARBA" id="ARBA00022777"/>
    </source>
</evidence>
<keyword evidence="4 7" id="KW-0067">ATP-binding</keyword>
<evidence type="ECO:0000256" key="4">
    <source>
        <dbReference type="ARBA" id="ARBA00022840"/>
    </source>
</evidence>
<feature type="domain" description="Carbohydrate kinase FGGY C-terminal" evidence="11">
    <location>
        <begin position="292"/>
        <end position="496"/>
    </location>
</feature>
<dbReference type="PANTHER" id="PTHR43435:SF4">
    <property type="entry name" value="FGGY CARBOHYDRATE KINASE DOMAIN-CONTAINING PROTEIN"/>
    <property type="match status" value="1"/>
</dbReference>
<comment type="catalytic activity">
    <reaction evidence="7">
        <text>D-ribulose + ATP = D-ribulose 5-phosphate + ADP + H(+)</text>
        <dbReference type="Rhea" id="RHEA:17601"/>
        <dbReference type="ChEBI" id="CHEBI:15378"/>
        <dbReference type="ChEBI" id="CHEBI:17173"/>
        <dbReference type="ChEBI" id="CHEBI:30616"/>
        <dbReference type="ChEBI" id="CHEBI:58121"/>
        <dbReference type="ChEBI" id="CHEBI:456216"/>
        <dbReference type="EC" id="2.7.1.16"/>
    </reaction>
</comment>
<dbReference type="GO" id="GO:0008741">
    <property type="term" value="F:ribulokinase activity"/>
    <property type="evidence" value="ECO:0007669"/>
    <property type="project" value="UniProtKB-UniRule"/>
</dbReference>
<keyword evidence="13" id="KW-1185">Reference proteome</keyword>
<evidence type="ECO:0000313" key="13">
    <source>
        <dbReference type="Proteomes" id="UP000477386"/>
    </source>
</evidence>
<dbReference type="AlphaFoldDB" id="A0A6M0IKI9"/>
<evidence type="ECO:0000313" key="12">
    <source>
        <dbReference type="EMBL" id="NEU68798.1"/>
    </source>
</evidence>
<dbReference type="Pfam" id="PF02782">
    <property type="entry name" value="FGGY_C"/>
    <property type="match status" value="1"/>
</dbReference>
<dbReference type="CDD" id="cd07781">
    <property type="entry name" value="ASKHA_NBD_FGGY_L-RBK"/>
    <property type="match status" value="1"/>
</dbReference>
<dbReference type="GO" id="GO:0005737">
    <property type="term" value="C:cytoplasm"/>
    <property type="evidence" value="ECO:0007669"/>
    <property type="project" value="TreeGrafter"/>
</dbReference>
<dbReference type="EMBL" id="JAAGNZ010000002">
    <property type="protein sequence ID" value="NEU68798.1"/>
    <property type="molecule type" value="Genomic_DNA"/>
</dbReference>
<evidence type="ECO:0000256" key="2">
    <source>
        <dbReference type="ARBA" id="ARBA00022741"/>
    </source>
</evidence>
<dbReference type="Gene3D" id="3.30.420.40">
    <property type="match status" value="2"/>
</dbReference>
<dbReference type="GO" id="GO:0019150">
    <property type="term" value="F:D-ribulokinase activity"/>
    <property type="evidence" value="ECO:0007669"/>
    <property type="project" value="TreeGrafter"/>
</dbReference>
<dbReference type="InterPro" id="IPR000577">
    <property type="entry name" value="Carb_kinase_FGGY"/>
</dbReference>
<evidence type="ECO:0000256" key="5">
    <source>
        <dbReference type="ARBA" id="ARBA00022935"/>
    </source>
</evidence>
<sequence>MSNSYVIGVDFGTDSVRALIVDTQTGQAVGTHVHEYQRWKKGLYCDPATSQFRQHPLDYLEGLEATITASLAKAPDDVRQHIVGISIDTTGSTPVAVDETGLPLALRPDFTENPNGMFILWKDHTANAEAEEINDLAHHWDTDYTKYVGGIYSSEWFWSKMLRTLRVDEAVRQHAFSWVEHCDWISAVLTGNTNPLTLRRSRCAAGHKALWHREFDGLPSDEFLTRLDPLLSGQRDRLFRDTYTADQSMGNLSAEWAEKLGLSTGVVIGVGAFDAHMGAIGAEIEPYAFVRIIGTSTCDILMAPIEEIGHRLIRGICGQVDGSVAPGMLGLEAGQSAFGDVYAWFARLITGPVRELLGDEAADTLSRQLIPHLSEQAAKLPVTEHDLIALDWINGRRTPDANHTLKSAIAGLNLGTDAAKIFKALVEATTFGSRSIVDRFIEEGVPIKKVIAIGGVAKKSPFVMQTLADVLNKPIQVASSDQACALGAAMCAAVAAGVHPTMEAAQQAMGSGFDAEYQPRPEQVAVYEKLYQKYLNLGAFIENKQPSSTQSSKQYAQSESI</sequence>
<dbReference type="SUPFAM" id="SSF53067">
    <property type="entry name" value="Actin-like ATPase domain"/>
    <property type="match status" value="2"/>
</dbReference>
<dbReference type="NCBIfam" id="TIGR01234">
    <property type="entry name" value="L-ribulokinase"/>
    <property type="match status" value="1"/>
</dbReference>
<dbReference type="PIRSF" id="PIRSF000538">
    <property type="entry name" value="GlpK"/>
    <property type="match status" value="1"/>
</dbReference>
<dbReference type="InterPro" id="IPR043129">
    <property type="entry name" value="ATPase_NBD"/>
</dbReference>
<evidence type="ECO:0000256" key="8">
    <source>
        <dbReference type="NCBIfam" id="TIGR01234"/>
    </source>
</evidence>
<dbReference type="Pfam" id="PF00370">
    <property type="entry name" value="FGGY_N"/>
    <property type="match status" value="1"/>
</dbReference>
<dbReference type="Proteomes" id="UP000477386">
    <property type="component" value="Unassembled WGS sequence"/>
</dbReference>
<dbReference type="PANTHER" id="PTHR43435">
    <property type="entry name" value="RIBULOKINASE"/>
    <property type="match status" value="1"/>
</dbReference>
<keyword evidence="6 7" id="KW-0119">Carbohydrate metabolism</keyword>
<comment type="pathway">
    <text evidence="7 9">Carbohydrate degradation; L-arabinose degradation via L-ribulose; D-xylulose 5-phosphate from L-arabinose (bacterial route): step 2/3.</text>
</comment>
<evidence type="ECO:0000256" key="7">
    <source>
        <dbReference type="HAMAP-Rule" id="MF_00520"/>
    </source>
</evidence>
<organism evidence="12 13">
    <name type="scientific">Spirosoma agri</name>
    <dbReference type="NCBI Taxonomy" id="1987381"/>
    <lineage>
        <taxon>Bacteria</taxon>
        <taxon>Pseudomonadati</taxon>
        <taxon>Bacteroidota</taxon>
        <taxon>Cytophagia</taxon>
        <taxon>Cytophagales</taxon>
        <taxon>Cytophagaceae</taxon>
        <taxon>Spirosoma</taxon>
    </lineage>
</organism>
<name>A0A6M0IKI9_9BACT</name>
<evidence type="ECO:0000256" key="1">
    <source>
        <dbReference type="ARBA" id="ARBA00022679"/>
    </source>
</evidence>
<dbReference type="InterPro" id="IPR018485">
    <property type="entry name" value="FGGY_C"/>
</dbReference>
<evidence type="ECO:0000259" key="10">
    <source>
        <dbReference type="Pfam" id="PF00370"/>
    </source>
</evidence>
<keyword evidence="1 7" id="KW-0808">Transferase</keyword>
<gene>
    <name evidence="7" type="primary">araB</name>
    <name evidence="12" type="ORF">GK091_18065</name>
</gene>
<keyword evidence="3 7" id="KW-0418">Kinase</keyword>
<dbReference type="EC" id="2.7.1.16" evidence="7 8"/>
<dbReference type="GO" id="GO:0019569">
    <property type="term" value="P:L-arabinose catabolic process to D-xylulose 5-phosphate"/>
    <property type="evidence" value="ECO:0007669"/>
    <property type="project" value="UniProtKB-UniRule"/>
</dbReference>
<proteinExistence type="inferred from homology"/>
<accession>A0A6M0IKI9</accession>
<dbReference type="RefSeq" id="WP_164041298.1">
    <property type="nucleotide sequence ID" value="NZ_JAAGNZ010000002.1"/>
</dbReference>
<dbReference type="InterPro" id="IPR005929">
    <property type="entry name" value="Ribulokinase"/>
</dbReference>
<dbReference type="HAMAP" id="MF_00520">
    <property type="entry name" value="Ribulokinase"/>
    <property type="match status" value="1"/>
</dbReference>
<dbReference type="UniPathway" id="UPA00145">
    <property type="reaction ID" value="UER00566"/>
</dbReference>
<keyword evidence="5 7" id="KW-0054">Arabinose catabolism</keyword>
<feature type="domain" description="Carbohydrate kinase FGGY N-terminal" evidence="10">
    <location>
        <begin position="5"/>
        <end position="281"/>
    </location>
</feature>
<keyword evidence="2 7" id="KW-0547">Nucleotide-binding</keyword>
<dbReference type="GO" id="GO:0005524">
    <property type="term" value="F:ATP binding"/>
    <property type="evidence" value="ECO:0007669"/>
    <property type="project" value="UniProtKB-UniRule"/>
</dbReference>
<dbReference type="InterPro" id="IPR018484">
    <property type="entry name" value="FGGY_N"/>
</dbReference>